<gene>
    <name evidence="1" type="ORF">HW347_18185</name>
</gene>
<dbReference type="EMBL" id="JACATN010000006">
    <property type="protein sequence ID" value="MBT2163206.1"/>
    <property type="molecule type" value="Genomic_DNA"/>
</dbReference>
<proteinExistence type="predicted"/>
<keyword evidence="1" id="KW-0808">Transferase</keyword>
<dbReference type="GO" id="GO:0016740">
    <property type="term" value="F:transferase activity"/>
    <property type="evidence" value="ECO:0007669"/>
    <property type="project" value="UniProtKB-KW"/>
</dbReference>
<keyword evidence="2" id="KW-1185">Reference proteome</keyword>
<name>A0ABS5WIG8_9FLAO</name>
<organism evidence="1 2">
    <name type="scientific">Zobellia barbeyronii</name>
    <dbReference type="NCBI Taxonomy" id="2748009"/>
    <lineage>
        <taxon>Bacteria</taxon>
        <taxon>Pseudomonadati</taxon>
        <taxon>Bacteroidota</taxon>
        <taxon>Flavobacteriia</taxon>
        <taxon>Flavobacteriales</taxon>
        <taxon>Flavobacteriaceae</taxon>
        <taxon>Zobellia</taxon>
    </lineage>
</organism>
<dbReference type="Proteomes" id="UP000740413">
    <property type="component" value="Unassembled WGS sequence"/>
</dbReference>
<accession>A0ABS5WIG8</accession>
<dbReference type="Pfam" id="PF14305">
    <property type="entry name" value="ATPgrasp_TupA"/>
    <property type="match status" value="1"/>
</dbReference>
<sequence>MKIRHYLTKLYYSSKLVHSVISPVFKVRNQVISQKTLIEFRFKRMLGYKLDLNNPKSYNEKLQWLKLNDRSDLHIQCADKYAVRTHIELKIGDNYLIPLIKDTQNVEEITPENLPDYPVIIKTNHDSGGITIVWDKNDMDWSKTRKKLAEQLNSTYANHKGEWQYNDIEPRLVVEKLLVTEEGMIPSDFKLHCFNGKVVFTQVDLDRATDHKRNLYDINWNLIPCKWNYENGEPVRKPEVFENMVEIAEKLAKDFICVRVDLYVIEDNIYFGELTFHSESGFGKFEPQEWDFKFGEMLKLPFEN</sequence>
<protein>
    <submittedName>
        <fullName evidence="1">Glycosyl transferase</fullName>
    </submittedName>
</protein>
<dbReference type="RefSeq" id="WP_214613172.1">
    <property type="nucleotide sequence ID" value="NZ_JACATN010000006.1"/>
</dbReference>
<evidence type="ECO:0000313" key="1">
    <source>
        <dbReference type="EMBL" id="MBT2163206.1"/>
    </source>
</evidence>
<dbReference type="SUPFAM" id="SSF56059">
    <property type="entry name" value="Glutathione synthetase ATP-binding domain-like"/>
    <property type="match status" value="1"/>
</dbReference>
<comment type="caution">
    <text evidence="1">The sequence shown here is derived from an EMBL/GenBank/DDBJ whole genome shotgun (WGS) entry which is preliminary data.</text>
</comment>
<dbReference type="InterPro" id="IPR029465">
    <property type="entry name" value="ATPgrasp_TupA"/>
</dbReference>
<evidence type="ECO:0000313" key="2">
    <source>
        <dbReference type="Proteomes" id="UP000740413"/>
    </source>
</evidence>
<reference evidence="2" key="1">
    <citation type="submission" date="2023-07" db="EMBL/GenBank/DDBJ databases">
        <title>Zobellia barbeyronii sp. nov., a new marine flavobacterium, isolated from green and red algae.</title>
        <authorList>
            <person name="Nedashkovskaya O.I."/>
            <person name="Otstavnykh N."/>
            <person name="Zhukova N."/>
            <person name="Guzev K."/>
            <person name="Chausova V."/>
            <person name="Tekutyeva L."/>
            <person name="Mikhailov V."/>
            <person name="Isaeva M."/>
        </authorList>
    </citation>
    <scope>NUCLEOTIDE SEQUENCE [LARGE SCALE GENOMIC DNA]</scope>
    <source>
        <strain evidence="2">KMM 6746</strain>
    </source>
</reference>